<dbReference type="Proteomes" id="UP000078465">
    <property type="component" value="Chromosome"/>
</dbReference>
<proteinExistence type="predicted"/>
<name>A0ACD5ENQ6_9HYPH</name>
<gene>
    <name evidence="1" type="ORF">A4U53_033330</name>
</gene>
<evidence type="ECO:0000313" key="2">
    <source>
        <dbReference type="Proteomes" id="UP000078465"/>
    </source>
</evidence>
<accession>A0ACD5ENQ6</accession>
<organism evidence="1 2">
    <name type="scientific">Rhizobium ruizarguesonis</name>
    <dbReference type="NCBI Taxonomy" id="2081791"/>
    <lineage>
        <taxon>Bacteria</taxon>
        <taxon>Pseudomonadati</taxon>
        <taxon>Pseudomonadota</taxon>
        <taxon>Alphaproteobacteria</taxon>
        <taxon>Hyphomicrobiales</taxon>
        <taxon>Rhizobiaceae</taxon>
        <taxon>Rhizobium/Agrobacterium group</taxon>
        <taxon>Rhizobium</taxon>
    </lineage>
</organism>
<dbReference type="EMBL" id="CP171853">
    <property type="protein sequence ID" value="XKM40721.1"/>
    <property type="molecule type" value="Genomic_DNA"/>
</dbReference>
<reference evidence="1" key="1">
    <citation type="submission" date="2024-10" db="EMBL/GenBank/DDBJ databases">
        <title>Strain of Rhizobium-related bacteria isolated fromm roots of Vavilovia formosa.</title>
        <authorList>
            <person name="Kimeklis A."/>
            <person name="Afonin A."/>
        </authorList>
    </citation>
    <scope>NUCLEOTIDE SEQUENCE</scope>
    <source>
        <strain evidence="1">Vaf-46</strain>
    </source>
</reference>
<sequence length="37" mass="3954">MRRGDRSIGEIGLAIGFHSPSAFSTAFTRFVGVLPTT</sequence>
<evidence type="ECO:0000313" key="1">
    <source>
        <dbReference type="EMBL" id="XKM40721.1"/>
    </source>
</evidence>
<protein>
    <submittedName>
        <fullName evidence="1">Helix-turn-helix domain-containing protein</fullName>
    </submittedName>
</protein>